<feature type="domain" description="Spore germination protein N-terminal" evidence="9">
    <location>
        <begin position="23"/>
        <end position="207"/>
    </location>
</feature>
<evidence type="ECO:0000256" key="6">
    <source>
        <dbReference type="ARBA" id="ARBA00023139"/>
    </source>
</evidence>
<evidence type="ECO:0000259" key="8">
    <source>
        <dbReference type="Pfam" id="PF05504"/>
    </source>
</evidence>
<keyword evidence="5" id="KW-0472">Membrane</keyword>
<dbReference type="Proteomes" id="UP001596410">
    <property type="component" value="Unassembled WGS sequence"/>
</dbReference>
<dbReference type="NCBIfam" id="TIGR02887">
    <property type="entry name" value="spore_ger_x_C"/>
    <property type="match status" value="1"/>
</dbReference>
<keyword evidence="11" id="KW-1185">Reference proteome</keyword>
<protein>
    <submittedName>
        <fullName evidence="10">Ger(X)C family spore germination protein</fullName>
    </submittedName>
</protein>
<dbReference type="Pfam" id="PF25198">
    <property type="entry name" value="Spore_GerAC_N"/>
    <property type="match status" value="1"/>
</dbReference>
<dbReference type="InterPro" id="IPR046953">
    <property type="entry name" value="Spore_GerAC-like_C"/>
</dbReference>
<dbReference type="InterPro" id="IPR057336">
    <property type="entry name" value="GerAC_N"/>
</dbReference>
<gene>
    <name evidence="10" type="ORF">ACFQIC_16165</name>
</gene>
<sequence>MGKNYIYLFFSCLSLVCLTGCWDQVQIEQRGFVIGGAIDMSENKDNTSNNQALAITYQFAAPGGMGGATQGQTSEQPPFFNLTANGNNAFDITRDMATKTSRSPFFKHLQILVLSKEVAETPNALANSIDFYLRDQEMRRSIKVMITPEKAKDIFDFKPANETLPIMAIDSITENIVKSASILPPLQIGEIHEYLLMHRSFVIPLISMSEEKKPQVKNAAVFHEPTNKMVGILNEEEATGVNYIKGDIETASIPVKVEGQSIAYEAKNMKANIAVEAQNKDNIEFTISIETEGSIVESFLNADFTDPAKKSKIEEETGKEIKRIVNSSIEKLQKDLEVDAVGLGSYIERNHYKLWQSIKDDWDSGENYFSKSTITVETEVLVRSSGAINETE</sequence>
<comment type="caution">
    <text evidence="10">The sequence shown here is derived from an EMBL/GenBank/DDBJ whole genome shotgun (WGS) entry which is preliminary data.</text>
</comment>
<evidence type="ECO:0000256" key="2">
    <source>
        <dbReference type="ARBA" id="ARBA00007886"/>
    </source>
</evidence>
<dbReference type="PANTHER" id="PTHR35789">
    <property type="entry name" value="SPORE GERMINATION PROTEIN B3"/>
    <property type="match status" value="1"/>
</dbReference>
<feature type="domain" description="Spore germination GerAC-like C-terminal" evidence="8">
    <location>
        <begin position="218"/>
        <end position="386"/>
    </location>
</feature>
<evidence type="ECO:0000256" key="3">
    <source>
        <dbReference type="ARBA" id="ARBA00022544"/>
    </source>
</evidence>
<evidence type="ECO:0000259" key="9">
    <source>
        <dbReference type="Pfam" id="PF25198"/>
    </source>
</evidence>
<evidence type="ECO:0000256" key="5">
    <source>
        <dbReference type="ARBA" id="ARBA00023136"/>
    </source>
</evidence>
<keyword evidence="3" id="KW-0309">Germination</keyword>
<dbReference type="EMBL" id="JBHSZV010000046">
    <property type="protein sequence ID" value="MFC7063350.1"/>
    <property type="molecule type" value="Genomic_DNA"/>
</dbReference>
<keyword evidence="6" id="KW-0564">Palmitate</keyword>
<evidence type="ECO:0000256" key="7">
    <source>
        <dbReference type="ARBA" id="ARBA00023288"/>
    </source>
</evidence>
<accession>A0ABW2ER46</accession>
<comment type="similarity">
    <text evidence="2">Belongs to the GerABKC lipoprotein family.</text>
</comment>
<reference evidence="11" key="1">
    <citation type="journal article" date="2019" name="Int. J. Syst. Evol. Microbiol.">
        <title>The Global Catalogue of Microorganisms (GCM) 10K type strain sequencing project: providing services to taxonomists for standard genome sequencing and annotation.</title>
        <authorList>
            <consortium name="The Broad Institute Genomics Platform"/>
            <consortium name="The Broad Institute Genome Sequencing Center for Infectious Disease"/>
            <person name="Wu L."/>
            <person name="Ma J."/>
        </authorList>
    </citation>
    <scope>NUCLEOTIDE SEQUENCE [LARGE SCALE GENOMIC DNA]</scope>
    <source>
        <strain evidence="11">CGMCC 4.1621</strain>
    </source>
</reference>
<dbReference type="Gene3D" id="3.30.300.210">
    <property type="entry name" value="Nutrient germinant receptor protein C, domain 3"/>
    <property type="match status" value="1"/>
</dbReference>
<evidence type="ECO:0000256" key="1">
    <source>
        <dbReference type="ARBA" id="ARBA00004635"/>
    </source>
</evidence>
<dbReference type="RefSeq" id="WP_204712318.1">
    <property type="nucleotide sequence ID" value="NZ_JBHSZV010000046.1"/>
</dbReference>
<comment type="subcellular location">
    <subcellularLocation>
        <location evidence="1">Membrane</location>
        <topology evidence="1">Lipid-anchor</topology>
    </subcellularLocation>
</comment>
<proteinExistence type="inferred from homology"/>
<dbReference type="PANTHER" id="PTHR35789:SF1">
    <property type="entry name" value="SPORE GERMINATION PROTEIN B3"/>
    <property type="match status" value="1"/>
</dbReference>
<evidence type="ECO:0000313" key="10">
    <source>
        <dbReference type="EMBL" id="MFC7063350.1"/>
    </source>
</evidence>
<dbReference type="Pfam" id="PF05504">
    <property type="entry name" value="Spore_GerAC"/>
    <property type="match status" value="1"/>
</dbReference>
<keyword evidence="7" id="KW-0449">Lipoprotein</keyword>
<dbReference type="InterPro" id="IPR008844">
    <property type="entry name" value="Spore_GerAC-like"/>
</dbReference>
<dbReference type="InterPro" id="IPR038501">
    <property type="entry name" value="Spore_GerAC_C_sf"/>
</dbReference>
<name>A0ABW2ER46_9BACI</name>
<keyword evidence="4" id="KW-0732">Signal</keyword>
<evidence type="ECO:0000256" key="4">
    <source>
        <dbReference type="ARBA" id="ARBA00022729"/>
    </source>
</evidence>
<dbReference type="Gene3D" id="6.20.190.10">
    <property type="entry name" value="Nutrient germinant receptor protein C, domain 1"/>
    <property type="match status" value="1"/>
</dbReference>
<evidence type="ECO:0000313" key="11">
    <source>
        <dbReference type="Proteomes" id="UP001596410"/>
    </source>
</evidence>
<organism evidence="10 11">
    <name type="scientific">Halobacillus seohaensis</name>
    <dbReference type="NCBI Taxonomy" id="447421"/>
    <lineage>
        <taxon>Bacteria</taxon>
        <taxon>Bacillati</taxon>
        <taxon>Bacillota</taxon>
        <taxon>Bacilli</taxon>
        <taxon>Bacillales</taxon>
        <taxon>Bacillaceae</taxon>
        <taxon>Halobacillus</taxon>
    </lineage>
</organism>